<gene>
    <name evidence="4" type="ORF">Acr_11g0016520</name>
</gene>
<evidence type="ECO:0000256" key="2">
    <source>
        <dbReference type="SAM" id="Phobius"/>
    </source>
</evidence>
<dbReference type="EMBL" id="BJWL01000011">
    <property type="protein sequence ID" value="GFY97346.1"/>
    <property type="molecule type" value="Genomic_DNA"/>
</dbReference>
<feature type="region of interest" description="Disordered" evidence="1">
    <location>
        <begin position="418"/>
        <end position="471"/>
    </location>
</feature>
<dbReference type="PANTHER" id="PTHR31280">
    <property type="entry name" value="PROTEIN UNC-13 HOMOLOG"/>
    <property type="match status" value="1"/>
</dbReference>
<keyword evidence="2" id="KW-0812">Transmembrane</keyword>
<organism evidence="4 5">
    <name type="scientific">Actinidia rufa</name>
    <dbReference type="NCBI Taxonomy" id="165716"/>
    <lineage>
        <taxon>Eukaryota</taxon>
        <taxon>Viridiplantae</taxon>
        <taxon>Streptophyta</taxon>
        <taxon>Embryophyta</taxon>
        <taxon>Tracheophyta</taxon>
        <taxon>Spermatophyta</taxon>
        <taxon>Magnoliopsida</taxon>
        <taxon>eudicotyledons</taxon>
        <taxon>Gunneridae</taxon>
        <taxon>Pentapetalae</taxon>
        <taxon>asterids</taxon>
        <taxon>Ericales</taxon>
        <taxon>Actinidiaceae</taxon>
        <taxon>Actinidia</taxon>
    </lineage>
</organism>
<feature type="domain" description="PATROL1-like C-terminal" evidence="3">
    <location>
        <begin position="954"/>
        <end position="1085"/>
    </location>
</feature>
<dbReference type="InterPro" id="IPR057984">
    <property type="entry name" value="PATROL1_C"/>
</dbReference>
<keyword evidence="4" id="KW-0413">Isomerase</keyword>
<feature type="compositionally biased region" description="Basic and acidic residues" evidence="1">
    <location>
        <begin position="206"/>
        <end position="218"/>
    </location>
</feature>
<name>A0A7J0FFW1_9ERIC</name>
<dbReference type="Pfam" id="PF25761">
    <property type="entry name" value="TPR_PATROL1"/>
    <property type="match status" value="1"/>
</dbReference>
<evidence type="ECO:0000313" key="5">
    <source>
        <dbReference type="Proteomes" id="UP000585474"/>
    </source>
</evidence>
<feature type="compositionally biased region" description="Basic and acidic residues" evidence="1">
    <location>
        <begin position="419"/>
        <end position="451"/>
    </location>
</feature>
<reference evidence="4 5" key="1">
    <citation type="submission" date="2019-07" db="EMBL/GenBank/DDBJ databases">
        <title>De Novo Assembly of kiwifruit Actinidia rufa.</title>
        <authorList>
            <person name="Sugita-Konishi S."/>
            <person name="Sato K."/>
            <person name="Mori E."/>
            <person name="Abe Y."/>
            <person name="Kisaki G."/>
            <person name="Hamano K."/>
            <person name="Suezawa K."/>
            <person name="Otani M."/>
            <person name="Fukuda T."/>
            <person name="Manabe T."/>
            <person name="Gomi K."/>
            <person name="Tabuchi M."/>
            <person name="Akimitsu K."/>
            <person name="Kataoka I."/>
        </authorList>
    </citation>
    <scope>NUCLEOTIDE SEQUENCE [LARGE SCALE GENOMIC DNA]</scope>
    <source>
        <strain evidence="5">cv. Fuchu</strain>
    </source>
</reference>
<evidence type="ECO:0000259" key="3">
    <source>
        <dbReference type="Pfam" id="PF25761"/>
    </source>
</evidence>
<dbReference type="Proteomes" id="UP000585474">
    <property type="component" value="Unassembled WGS sequence"/>
</dbReference>
<keyword evidence="5" id="KW-1185">Reference proteome</keyword>
<feature type="compositionally biased region" description="Basic residues" evidence="1">
    <location>
        <begin position="268"/>
        <end position="283"/>
    </location>
</feature>
<comment type="caution">
    <text evidence="4">The sequence shown here is derived from an EMBL/GenBank/DDBJ whole genome shotgun (WGS) entry which is preliminary data.</text>
</comment>
<evidence type="ECO:0000256" key="1">
    <source>
        <dbReference type="SAM" id="MobiDB-lite"/>
    </source>
</evidence>
<protein>
    <submittedName>
        <fullName evidence="4">DNA topoisomerase 4 subunit B</fullName>
    </submittedName>
</protein>
<dbReference type="GO" id="GO:0016853">
    <property type="term" value="F:isomerase activity"/>
    <property type="evidence" value="ECO:0007669"/>
    <property type="project" value="UniProtKB-KW"/>
</dbReference>
<dbReference type="OrthoDB" id="2015333at2759"/>
<accession>A0A7J0FFW1</accession>
<proteinExistence type="predicted"/>
<evidence type="ECO:0000313" key="4">
    <source>
        <dbReference type="EMBL" id="GFY97346.1"/>
    </source>
</evidence>
<dbReference type="PANTHER" id="PTHR31280:SF3">
    <property type="entry name" value="DNA TOPOISOMERASE 4 SUBUNIT B (DUF810)"/>
    <property type="match status" value="1"/>
</dbReference>
<dbReference type="InterPro" id="IPR008528">
    <property type="entry name" value="unc-13_homologue"/>
</dbReference>
<feature type="region of interest" description="Disordered" evidence="1">
    <location>
        <begin position="1031"/>
        <end position="1052"/>
    </location>
</feature>
<feature type="region of interest" description="Disordered" evidence="1">
    <location>
        <begin position="206"/>
        <end position="300"/>
    </location>
</feature>
<keyword evidence="2" id="KW-1133">Transmembrane helix</keyword>
<feature type="transmembrane region" description="Helical" evidence="2">
    <location>
        <begin position="1335"/>
        <end position="1355"/>
    </location>
</feature>
<sequence length="1362" mass="155677">MEAKSLKTDLADESGMPRNLRKGFSKVQKKGKFSVDWSTVNARSTLVNEPVNAGQQSMALVNPARLGSARPGSWSTARSTPVNGSDFVSGRVRARGGAWKALVVFFLWRAWGVCGSDAPNFRRRVRAHPASDFDAVWCWSFVSTRRIWCPQSREDELSHELIHAHHLRLRGREVASILDFFAAAAAISDRAIPTIIGIRAKFESPESHRSDFDGERKPISNSDQIRNAQKWHLSIPPDSSRRDEAPAPNRVKIGRRMSPHAPPEVRRVRSTHPTHARGRRRVPSMHPHAPARAQKRKVSDFDRKALSEVSRHSGFIREVGFQRFCFHFGEARRQSDLRALIMLSDADYAPGKPRMRNEMNRKMIGQIRQCIGHEHDEMSAHGLWTKLEEMYREKTSQNKALMRRLVLKLQRGILQWRNKTSESSREPQERSKEEARRKRSQEGGHRGQEKRRDKKNCPRNKAQDQSSEAATTAMMAVDESDVLLAASADEESDWISDSGIAYHLCRDIEVFSTHVACEGSRSDEASGGTLRVFKGNRRSCRRRKTGRLYRLRENRHAKQAQDYLMDVLERSTVEQERKEMVWDTCGSLARHEKVQPLQDVHEEAQRRETESMHNDRRDVAETSLFRSRYVMVISPVVHTREERWSHDDLQSDDFAAHPVHTRLNDEYNQREDPPHETWLSVMAGLITLIGIIAWFVGTDEAFLLDYAILEVQKVLSADSNSEKEELYMSSLMCSAVRNGRPIKLHLVQAVFLSMSIWCDSKLQDYHLHFHQNPCFFRRVLTLELAVGNYTCDERDENKVANTIDLESKIERTHPLALIANELRLVAERELNIFFPVLRQWYPEAGMVSAILLHQFYGERLKPFLKEVSSLTEDVKLVLSAADMLDHDLTRLYSSAFEENGLHSPCSLQFDHYKIEEVCRPIILEWIIVQHERILEWTGRVFDLEVGPRNEELFGKQHLYPPVPPLTRYEETVFPVMKKKWMDCVLLEEEVNDKLNALTTSTLCIRLNTLKYIQKQVDMLEDGIRKSWALVRPSENETSEEKPLETSESSDRTSIESVDELFAATFDSIKDTAADAIRKICDFIASTCLCGYHPGLGILEISRMSLYLSNLTTRLPEEIILVKDALRARSVQCFACGVFLIGPRGSGISLNVKCLLFPIAIAKLILEVSLKPILEKFLEDGVVECLCGARLYVADIECLHQELAVAAPSPKTEFFFPWVYYLTLEESQELGDLSHGRGSIAPSEIEMPYWGIARAVVLFYTTTLSKQDGFSPPRTSFLPYLEENRLRRFSRGLAAENNGATRFIRTLVRPDPLVFIPPISFSVSPLIMALELYLSIVVIVTFLWILIFCYICEIGLDTFSVKA</sequence>
<feature type="compositionally biased region" description="Basic and acidic residues" evidence="1">
    <location>
        <begin position="1038"/>
        <end position="1052"/>
    </location>
</feature>
<keyword evidence="2" id="KW-0472">Membrane</keyword>